<evidence type="ECO:0000313" key="10">
    <source>
        <dbReference type="RefSeq" id="XP_016447589.1"/>
    </source>
</evidence>
<dbReference type="PRINTS" id="PR01130">
    <property type="entry name" value="DERENTRNSPRT"/>
</dbReference>
<dbReference type="Proteomes" id="UP000790787">
    <property type="component" value="Chromosome 6"/>
</dbReference>
<keyword evidence="5 8" id="KW-1133">Transmembrane helix</keyword>
<feature type="region of interest" description="Disordered" evidence="7">
    <location>
        <begin position="1"/>
        <end position="21"/>
    </location>
</feature>
<gene>
    <name evidence="10" type="primary">LOC107772605</name>
</gene>
<dbReference type="STRING" id="4097.A0A1S3Y5Y0"/>
<feature type="transmembrane region" description="Helical" evidence="8">
    <location>
        <begin position="331"/>
        <end position="349"/>
    </location>
</feature>
<feature type="transmembrane region" description="Helical" evidence="8">
    <location>
        <begin position="203"/>
        <end position="222"/>
    </location>
</feature>
<dbReference type="AlphaFoldDB" id="A0A1S3Y5Y0"/>
<feature type="transmembrane region" description="Helical" evidence="8">
    <location>
        <begin position="164"/>
        <end position="182"/>
    </location>
</feature>
<dbReference type="GeneID" id="107772605"/>
<protein>
    <submittedName>
        <fullName evidence="10">Equilibrative nucleotide transporter 1</fullName>
    </submittedName>
</protein>
<evidence type="ECO:0000256" key="1">
    <source>
        <dbReference type="ARBA" id="ARBA00004141"/>
    </source>
</evidence>
<keyword evidence="3" id="KW-0813">Transport</keyword>
<dbReference type="KEGG" id="nta:107772605"/>
<evidence type="ECO:0000256" key="2">
    <source>
        <dbReference type="ARBA" id="ARBA00007965"/>
    </source>
</evidence>
<comment type="subcellular location">
    <subcellularLocation>
        <location evidence="1">Membrane</location>
        <topology evidence="1">Multi-pass membrane protein</topology>
    </subcellularLocation>
</comment>
<organism evidence="9 10">
    <name type="scientific">Nicotiana tabacum</name>
    <name type="common">Common tobacco</name>
    <dbReference type="NCBI Taxonomy" id="4097"/>
    <lineage>
        <taxon>Eukaryota</taxon>
        <taxon>Viridiplantae</taxon>
        <taxon>Streptophyta</taxon>
        <taxon>Embryophyta</taxon>
        <taxon>Tracheophyta</taxon>
        <taxon>Spermatophyta</taxon>
        <taxon>Magnoliopsida</taxon>
        <taxon>eudicotyledons</taxon>
        <taxon>Gunneridae</taxon>
        <taxon>Pentapetalae</taxon>
        <taxon>asterids</taxon>
        <taxon>lamiids</taxon>
        <taxon>Solanales</taxon>
        <taxon>Solanaceae</taxon>
        <taxon>Nicotianoideae</taxon>
        <taxon>Nicotianeae</taxon>
        <taxon>Nicotiana</taxon>
    </lineage>
</organism>
<keyword evidence="9" id="KW-1185">Reference proteome</keyword>
<accession>A0A1S3Y5Y0</accession>
<proteinExistence type="inferred from homology"/>
<dbReference type="RefSeq" id="XP_016447589.1">
    <property type="nucleotide sequence ID" value="XM_016592103.1"/>
</dbReference>
<dbReference type="OrthoDB" id="1856718at2759"/>
<feature type="transmembrane region" description="Helical" evidence="8">
    <location>
        <begin position="361"/>
        <end position="382"/>
    </location>
</feature>
<keyword evidence="6 8" id="KW-0472">Membrane</keyword>
<comment type="similarity">
    <text evidence="2">Belongs to the SLC29A/ENT transporter (TC 2.A.57) family.</text>
</comment>
<dbReference type="GO" id="GO:0005337">
    <property type="term" value="F:nucleoside transmembrane transporter activity"/>
    <property type="evidence" value="ECO:0000318"/>
    <property type="project" value="GO_Central"/>
</dbReference>
<dbReference type="PANTHER" id="PTHR10332:SF10">
    <property type="entry name" value="EQUILIBRATIVE NUCLEOSIDE TRANSPORTER 4"/>
    <property type="match status" value="1"/>
</dbReference>
<dbReference type="GO" id="GO:0005886">
    <property type="term" value="C:plasma membrane"/>
    <property type="evidence" value="ECO:0000318"/>
    <property type="project" value="GO_Central"/>
</dbReference>
<name>A0A1S3Y5Y0_TOBAC</name>
<dbReference type="PaxDb" id="4097-A0A1S3Y5Y0"/>
<dbReference type="PANTHER" id="PTHR10332">
    <property type="entry name" value="EQUILIBRATIVE NUCLEOSIDE TRANSPORTER"/>
    <property type="match status" value="1"/>
</dbReference>
<feature type="transmembrane region" description="Helical" evidence="8">
    <location>
        <begin position="71"/>
        <end position="91"/>
    </location>
</feature>
<feature type="transmembrane region" description="Helical" evidence="8">
    <location>
        <begin position="33"/>
        <end position="59"/>
    </location>
</feature>
<reference evidence="9" key="1">
    <citation type="journal article" date="2014" name="Nat. Commun.">
        <title>The tobacco genome sequence and its comparison with those of tomato and potato.</title>
        <authorList>
            <person name="Sierro N."/>
            <person name="Battey J.N."/>
            <person name="Ouadi S."/>
            <person name="Bakaher N."/>
            <person name="Bovet L."/>
            <person name="Willig A."/>
            <person name="Goepfert S."/>
            <person name="Peitsch M.C."/>
            <person name="Ivanov N.V."/>
        </authorList>
    </citation>
    <scope>NUCLEOTIDE SEQUENCE [LARGE SCALE GENOMIC DNA]</scope>
</reference>
<evidence type="ECO:0000256" key="6">
    <source>
        <dbReference type="ARBA" id="ARBA00023136"/>
    </source>
</evidence>
<feature type="transmembrane region" description="Helical" evidence="8">
    <location>
        <begin position="97"/>
        <end position="114"/>
    </location>
</feature>
<evidence type="ECO:0000313" key="9">
    <source>
        <dbReference type="Proteomes" id="UP000790787"/>
    </source>
</evidence>
<evidence type="ECO:0000256" key="4">
    <source>
        <dbReference type="ARBA" id="ARBA00022692"/>
    </source>
</evidence>
<dbReference type="PIRSF" id="PIRSF016379">
    <property type="entry name" value="ENT"/>
    <property type="match status" value="1"/>
</dbReference>
<feature type="transmembrane region" description="Helical" evidence="8">
    <location>
        <begin position="394"/>
        <end position="418"/>
    </location>
</feature>
<reference evidence="10" key="2">
    <citation type="submission" date="2025-08" db="UniProtKB">
        <authorList>
            <consortium name="RefSeq"/>
        </authorList>
    </citation>
    <scope>IDENTIFICATION</scope>
    <source>
        <tissue evidence="10">Leaf</tissue>
    </source>
</reference>
<keyword evidence="4 8" id="KW-0812">Transmembrane</keyword>
<dbReference type="Pfam" id="PF01733">
    <property type="entry name" value="Nucleoside_tran"/>
    <property type="match status" value="1"/>
</dbReference>
<evidence type="ECO:0000256" key="5">
    <source>
        <dbReference type="ARBA" id="ARBA00022989"/>
    </source>
</evidence>
<feature type="transmembrane region" description="Helical" evidence="8">
    <location>
        <begin position="268"/>
        <end position="288"/>
    </location>
</feature>
<dbReference type="InterPro" id="IPR002259">
    <property type="entry name" value="Eqnu_transpt"/>
</dbReference>
<dbReference type="RefSeq" id="XP_016447589.1">
    <property type="nucleotide sequence ID" value="XM_016592103.2"/>
</dbReference>
<feature type="compositionally biased region" description="Polar residues" evidence="7">
    <location>
        <begin position="12"/>
        <end position="21"/>
    </location>
</feature>
<evidence type="ECO:0000256" key="3">
    <source>
        <dbReference type="ARBA" id="ARBA00022448"/>
    </source>
</evidence>
<feature type="transmembrane region" description="Helical" evidence="8">
    <location>
        <begin position="300"/>
        <end position="319"/>
    </location>
</feature>
<feature type="transmembrane region" description="Helical" evidence="8">
    <location>
        <begin position="126"/>
        <end position="144"/>
    </location>
</feature>
<sequence>MGLVSEHEDSESTTAQLIPSSDPNNIPKDSFHIAYVIYFFLGSGYVLPWNVFITAVDYFTFLYPTVSVDRTFAIVNMTLSLVCLLFIVGFANKSSCFVRINVGMFLYVVALVMVPLMDFWYVKGRVGIYGGFYVTVGLVGLSGAANGLVQGGVIGSAGELPDRYIQATLAGTAASGVLVSLLRILTKAVYPQDADGLRKSANLYFIVSIAMMILCIILYNVAHRLPVIKYYTDLKTRTVNEEEEEKGGVTRGLWRSTTLWDIVGTVKWYGFGILSIYVVTLCIFPGYITEDVHSQLLKDWYPILLITGYNVFDLVGKSLTSICLVGNAEVAISACYSRLLFLPLFYGCLHGPKFFRTELPVTILTCLLGLTNGYLTSVLMMLGSKTVRLQHAEVAGTVLVLFLIFGLTIGSVISWLWAI</sequence>
<evidence type="ECO:0000256" key="7">
    <source>
        <dbReference type="SAM" id="MobiDB-lite"/>
    </source>
</evidence>
<evidence type="ECO:0000256" key="8">
    <source>
        <dbReference type="SAM" id="Phobius"/>
    </source>
</evidence>
<dbReference type="OMA" id="KYKFRNT"/>